<sequence length="324" mass="35444">MGKKRKKVIKGVVKSVLGVLEMLEEERPEDEPTPAAPKEGTADSDALATTTTDDLSAISVEHQRGVTHTAGLDALKPVASTSTTRTNLASHRILLSCLLLRLLSTTSNLLSSSFQPFLLQSLYHLLAFSSPTSHPLLRTYAQIALSQTAYSTSYASPQNLILSNVDYIINSVSQRLSPARLDPAAPLVLVRMIQVVGREIVPMVQDLVEDVLEALDDWHGYEEVTVGLWAVLDGLIKVMSDEALEAAAEGRALEGERKKEKEGPDPRRDWKAFTEWFATRHDPAPAEEDAVSDEDDPQPKENPRRPFQSSAPPEEEGEGGEGQT</sequence>
<dbReference type="SUPFAM" id="SSF48371">
    <property type="entry name" value="ARM repeat"/>
    <property type="match status" value="1"/>
</dbReference>
<protein>
    <recommendedName>
        <fullName evidence="4">Armadillo-type protein</fullName>
    </recommendedName>
</protein>
<gene>
    <name evidence="2" type="ORF">BCR35DRAFT_333721</name>
</gene>
<evidence type="ECO:0008006" key="4">
    <source>
        <dbReference type="Google" id="ProtNLM"/>
    </source>
</evidence>
<feature type="compositionally biased region" description="Acidic residues" evidence="1">
    <location>
        <begin position="313"/>
        <end position="324"/>
    </location>
</feature>
<proteinExistence type="predicted"/>
<evidence type="ECO:0000313" key="3">
    <source>
        <dbReference type="Proteomes" id="UP000193467"/>
    </source>
</evidence>
<evidence type="ECO:0000313" key="2">
    <source>
        <dbReference type="EMBL" id="ORY73207.1"/>
    </source>
</evidence>
<keyword evidence="3" id="KW-1185">Reference proteome</keyword>
<dbReference type="AlphaFoldDB" id="A0A1Y2ENV4"/>
<dbReference type="InterPro" id="IPR049362">
    <property type="entry name" value="TTI1_rpt"/>
</dbReference>
<dbReference type="Pfam" id="PF21547">
    <property type="entry name" value="TTI1"/>
    <property type="match status" value="1"/>
</dbReference>
<dbReference type="GO" id="GO:0005737">
    <property type="term" value="C:cytoplasm"/>
    <property type="evidence" value="ECO:0007669"/>
    <property type="project" value="TreeGrafter"/>
</dbReference>
<dbReference type="InParanoid" id="A0A1Y2ENV4"/>
<feature type="non-terminal residue" evidence="2">
    <location>
        <position position="324"/>
    </location>
</feature>
<reference evidence="2 3" key="1">
    <citation type="submission" date="2016-07" db="EMBL/GenBank/DDBJ databases">
        <title>Pervasive Adenine N6-methylation of Active Genes in Fungi.</title>
        <authorList>
            <consortium name="DOE Joint Genome Institute"/>
            <person name="Mondo S.J."/>
            <person name="Dannebaum R.O."/>
            <person name="Kuo R.C."/>
            <person name="Labutti K."/>
            <person name="Haridas S."/>
            <person name="Kuo A."/>
            <person name="Salamov A."/>
            <person name="Ahrendt S.R."/>
            <person name="Lipzen A."/>
            <person name="Sullivan W."/>
            <person name="Andreopoulos W.B."/>
            <person name="Clum A."/>
            <person name="Lindquist E."/>
            <person name="Daum C."/>
            <person name="Ramamoorthy G.K."/>
            <person name="Gryganskyi A."/>
            <person name="Culley D."/>
            <person name="Magnuson J.K."/>
            <person name="James T.Y."/>
            <person name="O'Malley M.A."/>
            <person name="Stajich J.E."/>
            <person name="Spatafora J.W."/>
            <person name="Visel A."/>
            <person name="Grigoriev I.V."/>
        </authorList>
    </citation>
    <scope>NUCLEOTIDE SEQUENCE [LARGE SCALE GENOMIC DNA]</scope>
    <source>
        <strain evidence="2 3">62-1032</strain>
    </source>
</reference>
<evidence type="ECO:0000256" key="1">
    <source>
        <dbReference type="SAM" id="MobiDB-lite"/>
    </source>
</evidence>
<dbReference type="InterPro" id="IPR052587">
    <property type="entry name" value="TELO2-interacting_protein_1"/>
</dbReference>
<dbReference type="EMBL" id="MCGR01000047">
    <property type="protein sequence ID" value="ORY73207.1"/>
    <property type="molecule type" value="Genomic_DNA"/>
</dbReference>
<feature type="region of interest" description="Disordered" evidence="1">
    <location>
        <begin position="253"/>
        <end position="324"/>
    </location>
</feature>
<feature type="compositionally biased region" description="Acidic residues" evidence="1">
    <location>
        <begin position="23"/>
        <end position="32"/>
    </location>
</feature>
<comment type="caution">
    <text evidence="2">The sequence shown here is derived from an EMBL/GenBank/DDBJ whole genome shotgun (WGS) entry which is preliminary data.</text>
</comment>
<accession>A0A1Y2ENV4</accession>
<organism evidence="2 3">
    <name type="scientific">Leucosporidium creatinivorum</name>
    <dbReference type="NCBI Taxonomy" id="106004"/>
    <lineage>
        <taxon>Eukaryota</taxon>
        <taxon>Fungi</taxon>
        <taxon>Dikarya</taxon>
        <taxon>Basidiomycota</taxon>
        <taxon>Pucciniomycotina</taxon>
        <taxon>Microbotryomycetes</taxon>
        <taxon>Leucosporidiales</taxon>
        <taxon>Leucosporidium</taxon>
    </lineage>
</organism>
<dbReference type="STRING" id="106004.A0A1Y2ENV4"/>
<dbReference type="PANTHER" id="PTHR18460:SF3">
    <property type="entry name" value="TELO2-INTERACTING PROTEIN 1 HOMOLOG"/>
    <property type="match status" value="1"/>
</dbReference>
<feature type="compositionally biased region" description="Acidic residues" evidence="1">
    <location>
        <begin position="285"/>
        <end position="296"/>
    </location>
</feature>
<feature type="compositionally biased region" description="Basic and acidic residues" evidence="1">
    <location>
        <begin position="253"/>
        <end position="284"/>
    </location>
</feature>
<dbReference type="OrthoDB" id="49511at2759"/>
<dbReference type="InterPro" id="IPR016024">
    <property type="entry name" value="ARM-type_fold"/>
</dbReference>
<feature type="region of interest" description="Disordered" evidence="1">
    <location>
        <begin position="23"/>
        <end position="44"/>
    </location>
</feature>
<dbReference type="Proteomes" id="UP000193467">
    <property type="component" value="Unassembled WGS sequence"/>
</dbReference>
<dbReference type="PANTHER" id="PTHR18460">
    <property type="entry name" value="TEL2 INTERACTING PROTEIN 1 TTI1 FAMILY MEMBER"/>
    <property type="match status" value="1"/>
</dbReference>
<name>A0A1Y2ENV4_9BASI</name>